<keyword evidence="4 7" id="KW-0808">Transferase</keyword>
<dbReference type="PROSITE" id="PS51826">
    <property type="entry name" value="PSBD"/>
    <property type="match status" value="1"/>
</dbReference>
<dbReference type="RefSeq" id="WP_091568862.1">
    <property type="nucleotide sequence ID" value="NZ_FNHP01000004.1"/>
</dbReference>
<dbReference type="PROSITE" id="PS00189">
    <property type="entry name" value="LIPOYL"/>
    <property type="match status" value="1"/>
</dbReference>
<dbReference type="Proteomes" id="UP000198552">
    <property type="component" value="Unassembled WGS sequence"/>
</dbReference>
<dbReference type="SUPFAM" id="SSF47005">
    <property type="entry name" value="Peripheral subunit-binding domain of 2-oxo acid dehydrogenase complex"/>
    <property type="match status" value="1"/>
</dbReference>
<dbReference type="STRING" id="1527607.SAMN05428957_104142"/>
<dbReference type="InterPro" id="IPR004167">
    <property type="entry name" value="PSBD"/>
</dbReference>
<gene>
    <name evidence="11" type="ORF">SAMN05428957_104142</name>
</gene>
<keyword evidence="5 7" id="KW-0450">Lipoyl</keyword>
<organism evidence="11 12">
    <name type="scientific">Oryzisolibacter propanilivorax</name>
    <dbReference type="NCBI Taxonomy" id="1527607"/>
    <lineage>
        <taxon>Bacteria</taxon>
        <taxon>Pseudomonadati</taxon>
        <taxon>Pseudomonadota</taxon>
        <taxon>Betaproteobacteria</taxon>
        <taxon>Burkholderiales</taxon>
        <taxon>Comamonadaceae</taxon>
        <taxon>Oryzisolibacter</taxon>
    </lineage>
</organism>
<dbReference type="InterPro" id="IPR023213">
    <property type="entry name" value="CAT-like_dom_sf"/>
</dbReference>
<evidence type="ECO:0000313" key="11">
    <source>
        <dbReference type="EMBL" id="SDM31124.1"/>
    </source>
</evidence>
<dbReference type="Pfam" id="PF00198">
    <property type="entry name" value="2-oxoacid_dh"/>
    <property type="match status" value="1"/>
</dbReference>
<reference evidence="12" key="1">
    <citation type="submission" date="2016-10" db="EMBL/GenBank/DDBJ databases">
        <authorList>
            <person name="Varghese N."/>
            <person name="Submissions S."/>
        </authorList>
    </citation>
    <scope>NUCLEOTIDE SEQUENCE [LARGE SCALE GENOMIC DNA]</scope>
    <source>
        <strain evidence="12">EPL6</strain>
    </source>
</reference>
<dbReference type="InterPro" id="IPR011053">
    <property type="entry name" value="Single_hybrid_motif"/>
</dbReference>
<dbReference type="Pfam" id="PF00364">
    <property type="entry name" value="Biotin_lipoyl"/>
    <property type="match status" value="1"/>
</dbReference>
<feature type="domain" description="Peripheral subunit-binding (PSBD)" evidence="10">
    <location>
        <begin position="223"/>
        <end position="260"/>
    </location>
</feature>
<keyword evidence="12" id="KW-1185">Reference proteome</keyword>
<dbReference type="SUPFAM" id="SSF52777">
    <property type="entry name" value="CoA-dependent acyltransferases"/>
    <property type="match status" value="1"/>
</dbReference>
<evidence type="ECO:0000256" key="6">
    <source>
        <dbReference type="ARBA" id="ARBA00023315"/>
    </source>
</evidence>
<comment type="cofactor">
    <cofactor evidence="1 7">
        <name>(R)-lipoate</name>
        <dbReference type="ChEBI" id="CHEBI:83088"/>
    </cofactor>
</comment>
<evidence type="ECO:0000259" key="9">
    <source>
        <dbReference type="PROSITE" id="PS50968"/>
    </source>
</evidence>
<dbReference type="InterPro" id="IPR050743">
    <property type="entry name" value="2-oxoacid_DH_E2_comp"/>
</dbReference>
<dbReference type="GO" id="GO:0016407">
    <property type="term" value="F:acetyltransferase activity"/>
    <property type="evidence" value="ECO:0007669"/>
    <property type="project" value="TreeGrafter"/>
</dbReference>
<dbReference type="SUPFAM" id="SSF51230">
    <property type="entry name" value="Single hybrid motif"/>
    <property type="match status" value="1"/>
</dbReference>
<evidence type="ECO:0000256" key="4">
    <source>
        <dbReference type="ARBA" id="ARBA00022679"/>
    </source>
</evidence>
<dbReference type="InterPro" id="IPR000089">
    <property type="entry name" value="Biotin_lipoyl"/>
</dbReference>
<feature type="domain" description="Lipoyl-binding" evidence="9">
    <location>
        <begin position="3"/>
        <end position="78"/>
    </location>
</feature>
<evidence type="ECO:0000256" key="5">
    <source>
        <dbReference type="ARBA" id="ARBA00022823"/>
    </source>
</evidence>
<evidence type="ECO:0000256" key="3">
    <source>
        <dbReference type="ARBA" id="ARBA00011484"/>
    </source>
</evidence>
<sequence>MGIYVIRMPDIGEGIAEVELVAWHVQPGDTVAEDQPIADVMTDKATVEIPAHVPGKVLTLGGAVGQVLAVGAELVRLEVEGAGNWKENQAPAGASPGHAATENGAKDAPGPAGQGEGAAPAQPAGKAGGSSLPLPPGEGRGEGRPAMDGTANQATVASPHPHPLPGGEGVRQGAPTGEAGGGFKPNLPLAHTTHRHPATDTIARQPASARSQAAARAPGERPLASPAVRRAAQDRGIDLRYVHGSGPAGRISHEDLDAWAASAGQPAAQGRSQYVERHGEQPIPVIGLRRRIAQKMQEAKRRIPHFSYVEEIDVTELEALRQRLNQLHGATRGKLTLLPFLARAMVLALRDFPQINARYDDDAGVVTRYEAVHLGVATQTDAGLMVPVLHHAESLDLWQCAASIARVAEGARSGRAARDELSGSTITLTSLGALGGIASTPVINHPEVAIVGVNRMVERPMFQGGHVVARQLMNLSSSFDHRVVDGMDAARFIQAVRALLETPALLFVE</sequence>
<proteinExistence type="inferred from homology"/>
<dbReference type="FunFam" id="3.30.559.10:FF:000007">
    <property type="entry name" value="Dihydrolipoamide acetyltransferase component of pyruvate dehydrogenase complex"/>
    <property type="match status" value="1"/>
</dbReference>
<dbReference type="InterPro" id="IPR036625">
    <property type="entry name" value="E3-bd_dom_sf"/>
</dbReference>
<dbReference type="Gene3D" id="3.30.559.10">
    <property type="entry name" value="Chloramphenicol acetyltransferase-like domain"/>
    <property type="match status" value="1"/>
</dbReference>
<evidence type="ECO:0000256" key="2">
    <source>
        <dbReference type="ARBA" id="ARBA00007317"/>
    </source>
</evidence>
<dbReference type="Gene3D" id="4.10.320.10">
    <property type="entry name" value="E3-binding domain"/>
    <property type="match status" value="1"/>
</dbReference>
<evidence type="ECO:0000256" key="8">
    <source>
        <dbReference type="SAM" id="MobiDB-lite"/>
    </source>
</evidence>
<dbReference type="GO" id="GO:0031405">
    <property type="term" value="F:lipoic acid binding"/>
    <property type="evidence" value="ECO:0007669"/>
    <property type="project" value="TreeGrafter"/>
</dbReference>
<name>A0A1G9S6T5_9BURK</name>
<dbReference type="CDD" id="cd06849">
    <property type="entry name" value="lipoyl_domain"/>
    <property type="match status" value="1"/>
</dbReference>
<dbReference type="EC" id="2.3.1.-" evidence="7"/>
<evidence type="ECO:0000256" key="7">
    <source>
        <dbReference type="RuleBase" id="RU003423"/>
    </source>
</evidence>
<dbReference type="InterPro" id="IPR001078">
    <property type="entry name" value="2-oxoacid_DH_actylTfrase"/>
</dbReference>
<keyword evidence="6 7" id="KW-0012">Acyltransferase</keyword>
<dbReference type="GO" id="GO:0005737">
    <property type="term" value="C:cytoplasm"/>
    <property type="evidence" value="ECO:0007669"/>
    <property type="project" value="TreeGrafter"/>
</dbReference>
<evidence type="ECO:0000313" key="12">
    <source>
        <dbReference type="Proteomes" id="UP000198552"/>
    </source>
</evidence>
<dbReference type="PROSITE" id="PS50968">
    <property type="entry name" value="BIOTINYL_LIPOYL"/>
    <property type="match status" value="1"/>
</dbReference>
<comment type="subunit">
    <text evidence="3">Forms a 24-polypeptide structural core with octahedral symmetry.</text>
</comment>
<dbReference type="Gene3D" id="2.40.50.100">
    <property type="match status" value="1"/>
</dbReference>
<dbReference type="OrthoDB" id="9805770at2"/>
<dbReference type="EMBL" id="FNHP01000004">
    <property type="protein sequence ID" value="SDM31124.1"/>
    <property type="molecule type" value="Genomic_DNA"/>
</dbReference>
<accession>A0A1G9S6T5</accession>
<feature type="compositionally biased region" description="Low complexity" evidence="8">
    <location>
        <begin position="117"/>
        <end position="132"/>
    </location>
</feature>
<dbReference type="PANTHER" id="PTHR43178">
    <property type="entry name" value="DIHYDROLIPOAMIDE ACETYLTRANSFERASE COMPONENT OF PYRUVATE DEHYDROGENASE COMPLEX"/>
    <property type="match status" value="1"/>
</dbReference>
<comment type="similarity">
    <text evidence="2 7">Belongs to the 2-oxoacid dehydrogenase family.</text>
</comment>
<dbReference type="InterPro" id="IPR003016">
    <property type="entry name" value="2-oxoA_DH_lipoyl-BS"/>
</dbReference>
<feature type="compositionally biased region" description="Low complexity" evidence="8">
    <location>
        <begin position="203"/>
        <end position="217"/>
    </location>
</feature>
<protein>
    <recommendedName>
        <fullName evidence="7">Dihydrolipoamide acetyltransferase component of pyruvate dehydrogenase complex</fullName>
        <ecNumber evidence="7">2.3.1.-</ecNumber>
    </recommendedName>
</protein>
<dbReference type="AlphaFoldDB" id="A0A1G9S6T5"/>
<dbReference type="PANTHER" id="PTHR43178:SF5">
    <property type="entry name" value="LIPOAMIDE ACYLTRANSFERASE COMPONENT OF BRANCHED-CHAIN ALPHA-KETO ACID DEHYDROGENASE COMPLEX, MITOCHONDRIAL"/>
    <property type="match status" value="1"/>
</dbReference>
<dbReference type="Pfam" id="PF02817">
    <property type="entry name" value="E3_binding"/>
    <property type="match status" value="1"/>
</dbReference>
<evidence type="ECO:0000259" key="10">
    <source>
        <dbReference type="PROSITE" id="PS51826"/>
    </source>
</evidence>
<evidence type="ECO:0000256" key="1">
    <source>
        <dbReference type="ARBA" id="ARBA00001938"/>
    </source>
</evidence>
<feature type="region of interest" description="Disordered" evidence="8">
    <location>
        <begin position="86"/>
        <end position="230"/>
    </location>
</feature>